<evidence type="ECO:0000256" key="7">
    <source>
        <dbReference type="ARBA" id="ARBA00049183"/>
    </source>
</evidence>
<keyword evidence="10" id="KW-1003">Cell membrane</keyword>
<accession>A0A1I4TTQ4</accession>
<proteinExistence type="inferred from homology"/>
<dbReference type="PANTHER" id="PTHR42755">
    <property type="entry name" value="3-DEOXY-MANNO-OCTULOSONATE CYTIDYLYLTRANSFERASE"/>
    <property type="match status" value="1"/>
</dbReference>
<name>A0A1I4TTQ4_9HYPH</name>
<keyword evidence="10" id="KW-0448">Lipopolysaccharide biosynthesis</keyword>
<dbReference type="InterPro" id="IPR038107">
    <property type="entry name" value="Glycos_transf_N_sf"/>
</dbReference>
<dbReference type="GO" id="GO:0009245">
    <property type="term" value="P:lipid A biosynthetic process"/>
    <property type="evidence" value="ECO:0007669"/>
    <property type="project" value="TreeGrafter"/>
</dbReference>
<dbReference type="EMBL" id="PJNW01000016">
    <property type="protein sequence ID" value="PKR87669.1"/>
    <property type="molecule type" value="Genomic_DNA"/>
</dbReference>
<gene>
    <name evidence="12" type="ORF">CXZ10_18240</name>
</gene>
<dbReference type="PANTHER" id="PTHR42755:SF1">
    <property type="entry name" value="3-DEOXY-D-MANNO-OCTULOSONIC ACID TRANSFERASE, MITOCHONDRIAL-RELATED"/>
    <property type="match status" value="1"/>
</dbReference>
<evidence type="ECO:0000256" key="2">
    <source>
        <dbReference type="ARBA" id="ARBA00004713"/>
    </source>
</evidence>
<keyword evidence="10" id="KW-0472">Membrane</keyword>
<dbReference type="OrthoDB" id="9789797at2"/>
<evidence type="ECO:0000256" key="5">
    <source>
        <dbReference type="ARBA" id="ARBA00022679"/>
    </source>
</evidence>
<dbReference type="Gene3D" id="3.40.50.11720">
    <property type="entry name" value="3-Deoxy-D-manno-octulosonic-acid transferase, N-terminal domain"/>
    <property type="match status" value="1"/>
</dbReference>
<comment type="catalytic activity">
    <reaction evidence="7 10">
        <text>lipid IVA (E. coli) + CMP-3-deoxy-beta-D-manno-octulosonate = alpha-Kdo-(2-&gt;6)-lipid IVA (E. coli) + CMP + H(+)</text>
        <dbReference type="Rhea" id="RHEA:28066"/>
        <dbReference type="ChEBI" id="CHEBI:15378"/>
        <dbReference type="ChEBI" id="CHEBI:58603"/>
        <dbReference type="ChEBI" id="CHEBI:60364"/>
        <dbReference type="ChEBI" id="CHEBI:60377"/>
        <dbReference type="ChEBI" id="CHEBI:85987"/>
        <dbReference type="EC" id="2.4.99.12"/>
    </reaction>
</comment>
<dbReference type="RefSeq" id="WP_101290796.1">
    <property type="nucleotide sequence ID" value="NZ_FOUQ01000006.1"/>
</dbReference>
<evidence type="ECO:0000256" key="10">
    <source>
        <dbReference type="RuleBase" id="RU365103"/>
    </source>
</evidence>
<dbReference type="UniPathway" id="UPA00958"/>
<feature type="site" description="Transition state stabilizer" evidence="9">
    <location>
        <position position="211"/>
    </location>
</feature>
<organism evidence="12 13">
    <name type="scientific">Pleomorphomonas diazotrophica</name>
    <dbReference type="NCBI Taxonomy" id="1166257"/>
    <lineage>
        <taxon>Bacteria</taxon>
        <taxon>Pseudomonadati</taxon>
        <taxon>Pseudomonadota</taxon>
        <taxon>Alphaproteobacteria</taxon>
        <taxon>Hyphomicrobiales</taxon>
        <taxon>Pleomorphomonadaceae</taxon>
        <taxon>Pleomorphomonas</taxon>
    </lineage>
</organism>
<dbReference type="InterPro" id="IPR007507">
    <property type="entry name" value="Glycos_transf_N"/>
</dbReference>
<comment type="caution">
    <text evidence="12">The sequence shown here is derived from an EMBL/GenBank/DDBJ whole genome shotgun (WGS) entry which is preliminary data.</text>
</comment>
<comment type="function">
    <text evidence="1 10">Involved in lipopolysaccharide (LPS) biosynthesis. Catalyzes the transfer of 3-deoxy-D-manno-octulosonate (Kdo) residue(s) from CMP-Kdo to lipid IV(A), the tetraacyldisaccharide-1,4'-bisphosphate precursor of lipid A.</text>
</comment>
<dbReference type="EC" id="2.4.99.12" evidence="3 10"/>
<evidence type="ECO:0000256" key="9">
    <source>
        <dbReference type="PIRSR" id="PIRSR639901-2"/>
    </source>
</evidence>
<dbReference type="Pfam" id="PF04413">
    <property type="entry name" value="Glycos_transf_N"/>
    <property type="match status" value="1"/>
</dbReference>
<dbReference type="GO" id="GO:0005886">
    <property type="term" value="C:plasma membrane"/>
    <property type="evidence" value="ECO:0007669"/>
    <property type="project" value="UniProtKB-SubCell"/>
</dbReference>
<comment type="similarity">
    <text evidence="10">Belongs to the glycosyltransferase group 1 family.</text>
</comment>
<dbReference type="GO" id="GO:0043842">
    <property type="term" value="F:Kdo transferase activity"/>
    <property type="evidence" value="ECO:0007669"/>
    <property type="project" value="UniProtKB-EC"/>
</dbReference>
<protein>
    <recommendedName>
        <fullName evidence="4 10">3-deoxy-D-manno-octulosonic acid transferase</fullName>
        <shortName evidence="10">Kdo transferase</shortName>
        <ecNumber evidence="3 10">2.4.99.12</ecNumber>
    </recommendedName>
    <alternativeName>
        <fullName evidence="6 10">Lipid IV(A) 3-deoxy-D-manno-octulosonic acid transferase</fullName>
    </alternativeName>
</protein>
<evidence type="ECO:0000256" key="4">
    <source>
        <dbReference type="ARBA" id="ARBA00019077"/>
    </source>
</evidence>
<evidence type="ECO:0000313" key="13">
    <source>
        <dbReference type="Proteomes" id="UP000233491"/>
    </source>
</evidence>
<feature type="domain" description="3-deoxy-D-manno-octulosonic-acid transferase N-terminal" evidence="11">
    <location>
        <begin position="40"/>
        <end position="214"/>
    </location>
</feature>
<evidence type="ECO:0000256" key="3">
    <source>
        <dbReference type="ARBA" id="ARBA00012621"/>
    </source>
</evidence>
<dbReference type="SUPFAM" id="SSF53756">
    <property type="entry name" value="UDP-Glycosyltransferase/glycogen phosphorylase"/>
    <property type="match status" value="1"/>
</dbReference>
<evidence type="ECO:0000256" key="8">
    <source>
        <dbReference type="PIRSR" id="PIRSR639901-1"/>
    </source>
</evidence>
<dbReference type="Proteomes" id="UP000233491">
    <property type="component" value="Unassembled WGS sequence"/>
</dbReference>
<evidence type="ECO:0000256" key="1">
    <source>
        <dbReference type="ARBA" id="ARBA00003394"/>
    </source>
</evidence>
<comment type="subcellular location">
    <subcellularLocation>
        <location evidence="10">Cell membrane</location>
    </subcellularLocation>
</comment>
<dbReference type="GO" id="GO:0009244">
    <property type="term" value="P:lipopolysaccharide core region biosynthetic process"/>
    <property type="evidence" value="ECO:0007669"/>
    <property type="project" value="UniProtKB-UniRule"/>
</dbReference>
<feature type="site" description="Transition state stabilizer" evidence="9">
    <location>
        <position position="135"/>
    </location>
</feature>
<evidence type="ECO:0000259" key="11">
    <source>
        <dbReference type="Pfam" id="PF04413"/>
    </source>
</evidence>
<keyword evidence="5 10" id="KW-0808">Transferase</keyword>
<evidence type="ECO:0000313" key="12">
    <source>
        <dbReference type="EMBL" id="PKR87669.1"/>
    </source>
</evidence>
<feature type="active site" description="Proton acceptor" evidence="8">
    <location>
        <position position="67"/>
    </location>
</feature>
<dbReference type="InterPro" id="IPR039901">
    <property type="entry name" value="Kdotransferase"/>
</dbReference>
<evidence type="ECO:0000256" key="6">
    <source>
        <dbReference type="ARBA" id="ARBA00031445"/>
    </source>
</evidence>
<keyword evidence="13" id="KW-1185">Reference proteome</keyword>
<dbReference type="Gene3D" id="3.40.50.2000">
    <property type="entry name" value="Glycogen Phosphorylase B"/>
    <property type="match status" value="1"/>
</dbReference>
<comment type="pathway">
    <text evidence="2 10">Bacterial outer membrane biogenesis; LPS core biosynthesis.</text>
</comment>
<reference evidence="12 13" key="1">
    <citation type="submission" date="2017-12" db="EMBL/GenBank/DDBJ databases">
        <title>Anaerobic carbon monoxide metabolism by Pleomorphomonas carboxyditropha sp. nov., a new mesophilic hydrogenogenic carboxidotroph.</title>
        <authorList>
            <person name="Esquivel-Elizondo S."/>
            <person name="Krajmalnik-Brown R."/>
        </authorList>
    </citation>
    <scope>NUCLEOTIDE SEQUENCE [LARGE SCALE GENOMIC DNA]</scope>
    <source>
        <strain evidence="12 13">R5-392</strain>
    </source>
</reference>
<dbReference type="AlphaFoldDB" id="A0A1I4TTQ4"/>
<sequence length="432" mass="45457">MADLGDALLSTWIALTRLVSPVGAIIVGARRRRGKEDPARSAERLGHPSAPRPEGPLVWVHAVSVGEAMAAMPMVDRLIAEGKGVLVTTVTTTSAALVGHRLRPGLIHQFAPLDLAGPVDRFLAHWRPDLALFVESEIWPVAIGRLADHGIPLVVANARLSPRSFQGWQRATPAARAVFRRMSLVLAQTDDDGARFSRLGAPEVTVTGNIKFDAGLPDVGVADLDALQDGIGERPMVLAASTHPGEDEVVLTAFLKLRESRPQALLVIVPRHPVRGSDIALLSQAAGLETRRRGAGDAPDATTDVYVADTLGELAAFFRLADVVLMGGTFIDGIGGHNLIEPARLGAAVVCGQYFSNWLDIYRAFIEAGGLKVARSTDELANATLSLINDPALKATQAAAGQRVVAGSAGAVARTIEAITPLIGRHAGGGPC</sequence>